<name>A0A8S3A272_9BILA</name>
<protein>
    <submittedName>
        <fullName evidence="1">Uncharacterized protein</fullName>
    </submittedName>
</protein>
<dbReference type="AlphaFoldDB" id="A0A8S3A272"/>
<accession>A0A8S3A272</accession>
<dbReference type="Proteomes" id="UP000681720">
    <property type="component" value="Unassembled WGS sequence"/>
</dbReference>
<feature type="non-terminal residue" evidence="1">
    <location>
        <position position="53"/>
    </location>
</feature>
<dbReference type="EMBL" id="CAJOBJ010200686">
    <property type="protein sequence ID" value="CAF4982153.1"/>
    <property type="molecule type" value="Genomic_DNA"/>
</dbReference>
<evidence type="ECO:0000313" key="3">
    <source>
        <dbReference type="Proteomes" id="UP000681967"/>
    </source>
</evidence>
<evidence type="ECO:0000313" key="2">
    <source>
        <dbReference type="EMBL" id="CAF4982153.1"/>
    </source>
</evidence>
<reference evidence="1" key="1">
    <citation type="submission" date="2021-02" db="EMBL/GenBank/DDBJ databases">
        <authorList>
            <person name="Nowell W R."/>
        </authorList>
    </citation>
    <scope>NUCLEOTIDE SEQUENCE</scope>
</reference>
<organism evidence="1 3">
    <name type="scientific">Rotaria magnacalcarata</name>
    <dbReference type="NCBI Taxonomy" id="392030"/>
    <lineage>
        <taxon>Eukaryota</taxon>
        <taxon>Metazoa</taxon>
        <taxon>Spiralia</taxon>
        <taxon>Gnathifera</taxon>
        <taxon>Rotifera</taxon>
        <taxon>Eurotatoria</taxon>
        <taxon>Bdelloidea</taxon>
        <taxon>Philodinida</taxon>
        <taxon>Philodinidae</taxon>
        <taxon>Rotaria</taxon>
    </lineage>
</organism>
<comment type="caution">
    <text evidence="1">The sequence shown here is derived from an EMBL/GenBank/DDBJ whole genome shotgun (WGS) entry which is preliminary data.</text>
</comment>
<dbReference type="Proteomes" id="UP000681967">
    <property type="component" value="Unassembled WGS sequence"/>
</dbReference>
<proteinExistence type="predicted"/>
<gene>
    <name evidence="1" type="ORF">BYL167_LOCUS43851</name>
    <name evidence="2" type="ORF">GIL414_LOCUS56106</name>
</gene>
<feature type="non-terminal residue" evidence="1">
    <location>
        <position position="1"/>
    </location>
</feature>
<dbReference type="EMBL" id="CAJOBH010117659">
    <property type="protein sequence ID" value="CAF4694477.1"/>
    <property type="molecule type" value="Genomic_DNA"/>
</dbReference>
<evidence type="ECO:0000313" key="1">
    <source>
        <dbReference type="EMBL" id="CAF4694477.1"/>
    </source>
</evidence>
<sequence>QWPENVDGSLLTAATNGGLTTTATTATSAINEYLHSFRETNDEKASSALPLPD</sequence>